<evidence type="ECO:0000256" key="2">
    <source>
        <dbReference type="SAM" id="SignalP"/>
    </source>
</evidence>
<protein>
    <submittedName>
        <fullName evidence="3">Uncharacterized protein</fullName>
    </submittedName>
</protein>
<keyword evidence="2" id="KW-0732">Signal</keyword>
<evidence type="ECO:0000256" key="1">
    <source>
        <dbReference type="SAM" id="MobiDB-lite"/>
    </source>
</evidence>
<feature type="compositionally biased region" description="Acidic residues" evidence="1">
    <location>
        <begin position="290"/>
        <end position="301"/>
    </location>
</feature>
<feature type="chain" id="PRO_5025376879" evidence="2">
    <location>
        <begin position="20"/>
        <end position="334"/>
    </location>
</feature>
<dbReference type="OrthoDB" id="3780208at2759"/>
<evidence type="ECO:0000313" key="4">
    <source>
        <dbReference type="Proteomes" id="UP000799766"/>
    </source>
</evidence>
<organism evidence="3 4">
    <name type="scientific">Lineolata rhizophorae</name>
    <dbReference type="NCBI Taxonomy" id="578093"/>
    <lineage>
        <taxon>Eukaryota</taxon>
        <taxon>Fungi</taxon>
        <taxon>Dikarya</taxon>
        <taxon>Ascomycota</taxon>
        <taxon>Pezizomycotina</taxon>
        <taxon>Dothideomycetes</taxon>
        <taxon>Dothideomycetes incertae sedis</taxon>
        <taxon>Lineolatales</taxon>
        <taxon>Lineolataceae</taxon>
        <taxon>Lineolata</taxon>
    </lineage>
</organism>
<feature type="region of interest" description="Disordered" evidence="1">
    <location>
        <begin position="283"/>
        <end position="307"/>
    </location>
</feature>
<gene>
    <name evidence="3" type="ORF">BDY21DRAFT_178060</name>
</gene>
<name>A0A6A6P707_9PEZI</name>
<dbReference type="AlphaFoldDB" id="A0A6A6P707"/>
<reference evidence="3" key="1">
    <citation type="journal article" date="2020" name="Stud. Mycol.">
        <title>101 Dothideomycetes genomes: a test case for predicting lifestyles and emergence of pathogens.</title>
        <authorList>
            <person name="Haridas S."/>
            <person name="Albert R."/>
            <person name="Binder M."/>
            <person name="Bloem J."/>
            <person name="Labutti K."/>
            <person name="Salamov A."/>
            <person name="Andreopoulos B."/>
            <person name="Baker S."/>
            <person name="Barry K."/>
            <person name="Bills G."/>
            <person name="Bluhm B."/>
            <person name="Cannon C."/>
            <person name="Castanera R."/>
            <person name="Culley D."/>
            <person name="Daum C."/>
            <person name="Ezra D."/>
            <person name="Gonzalez J."/>
            <person name="Henrissat B."/>
            <person name="Kuo A."/>
            <person name="Liang C."/>
            <person name="Lipzen A."/>
            <person name="Lutzoni F."/>
            <person name="Magnuson J."/>
            <person name="Mondo S."/>
            <person name="Nolan M."/>
            <person name="Ohm R."/>
            <person name="Pangilinan J."/>
            <person name="Park H.-J."/>
            <person name="Ramirez L."/>
            <person name="Alfaro M."/>
            <person name="Sun H."/>
            <person name="Tritt A."/>
            <person name="Yoshinaga Y."/>
            <person name="Zwiers L.-H."/>
            <person name="Turgeon B."/>
            <person name="Goodwin S."/>
            <person name="Spatafora J."/>
            <person name="Crous P."/>
            <person name="Grigoriev I."/>
        </authorList>
    </citation>
    <scope>NUCLEOTIDE SEQUENCE</scope>
    <source>
        <strain evidence="3">ATCC 16933</strain>
    </source>
</reference>
<feature type="signal peptide" evidence="2">
    <location>
        <begin position="1"/>
        <end position="19"/>
    </location>
</feature>
<dbReference type="Proteomes" id="UP000799766">
    <property type="component" value="Unassembled WGS sequence"/>
</dbReference>
<proteinExistence type="predicted"/>
<dbReference type="EMBL" id="MU001674">
    <property type="protein sequence ID" value="KAF2459786.1"/>
    <property type="molecule type" value="Genomic_DNA"/>
</dbReference>
<accession>A0A6A6P707</accession>
<sequence>MKKIQVGLATAVLIAAVVGEPLNDTEPYDGTCDDANTHRNYLEIRPWCSLNAPRYGDPNKFNIYQCNDQQDAYELFYDYDLRYNGSLSFSYTNPESSCPDQSQLSPYPYSFWIGNTGAIEGLNVSRADWDSNPYFMALEYYEPYNGDEMRENLTTHGDAFFMSSTSYYVWGMAWVVRAEPIDSGYSISGELSNTRHNGFNGMRYEIGDCNNFFTGWGFDTEWMVAQCNFGSASMSGTITEQTANVTFTVISIDGDTTYTYAFTGEWTGEGPELVTTGEVPTVTGTRAEVQDSDDDDGDSNSEGDGSAGAMLVPSAAKVAVAAAIVISSLVSVIV</sequence>
<evidence type="ECO:0000313" key="3">
    <source>
        <dbReference type="EMBL" id="KAF2459786.1"/>
    </source>
</evidence>
<keyword evidence="4" id="KW-1185">Reference proteome</keyword>